<sequence length="108" mass="11263">MENPQVTAPLAPPSPANSSPSIPACLASPPSSSTRPSPHIAHGSSYVEVLKGFTHQPNPRPPCTSVIAQRHEHVEHVFDSAMAHPGMDQPFVHGVSSPIVNASPPPLG</sequence>
<dbReference type="AlphaFoldDB" id="A0AAE2C7Y0"/>
<reference evidence="2" key="2">
    <citation type="journal article" date="2024" name="Plant">
        <title>Genomic evolution and insights into agronomic trait innovations of Sesamum species.</title>
        <authorList>
            <person name="Miao H."/>
            <person name="Wang L."/>
            <person name="Qu L."/>
            <person name="Liu H."/>
            <person name="Sun Y."/>
            <person name="Le M."/>
            <person name="Wang Q."/>
            <person name="Wei S."/>
            <person name="Zheng Y."/>
            <person name="Lin W."/>
            <person name="Duan Y."/>
            <person name="Cao H."/>
            <person name="Xiong S."/>
            <person name="Wang X."/>
            <person name="Wei L."/>
            <person name="Li C."/>
            <person name="Ma Q."/>
            <person name="Ju M."/>
            <person name="Zhao R."/>
            <person name="Li G."/>
            <person name="Mu C."/>
            <person name="Tian Q."/>
            <person name="Mei H."/>
            <person name="Zhang T."/>
            <person name="Gao T."/>
            <person name="Zhang H."/>
        </authorList>
    </citation>
    <scope>NUCLEOTIDE SEQUENCE</scope>
    <source>
        <strain evidence="2">3651</strain>
    </source>
</reference>
<proteinExistence type="predicted"/>
<evidence type="ECO:0000313" key="2">
    <source>
        <dbReference type="EMBL" id="KAK4412352.1"/>
    </source>
</evidence>
<feature type="region of interest" description="Disordered" evidence="1">
    <location>
        <begin position="1"/>
        <end position="43"/>
    </location>
</feature>
<feature type="compositionally biased region" description="Low complexity" evidence="1">
    <location>
        <begin position="16"/>
        <end position="38"/>
    </location>
</feature>
<evidence type="ECO:0000256" key="1">
    <source>
        <dbReference type="SAM" id="MobiDB-lite"/>
    </source>
</evidence>
<comment type="caution">
    <text evidence="2">The sequence shown here is derived from an EMBL/GenBank/DDBJ whole genome shotgun (WGS) entry which is preliminary data.</text>
</comment>
<gene>
    <name evidence="2" type="ORF">Salat_2960100</name>
</gene>
<name>A0AAE2C7Y0_9LAMI</name>
<accession>A0AAE2C7Y0</accession>
<reference evidence="2" key="1">
    <citation type="submission" date="2020-06" db="EMBL/GenBank/DDBJ databases">
        <authorList>
            <person name="Li T."/>
            <person name="Hu X."/>
            <person name="Zhang T."/>
            <person name="Song X."/>
            <person name="Zhang H."/>
            <person name="Dai N."/>
            <person name="Sheng W."/>
            <person name="Hou X."/>
            <person name="Wei L."/>
        </authorList>
    </citation>
    <scope>NUCLEOTIDE SEQUENCE</scope>
    <source>
        <strain evidence="2">3651</strain>
        <tissue evidence="2">Leaf</tissue>
    </source>
</reference>
<keyword evidence="3" id="KW-1185">Reference proteome</keyword>
<dbReference type="Proteomes" id="UP001293254">
    <property type="component" value="Unassembled WGS sequence"/>
</dbReference>
<organism evidence="2 3">
    <name type="scientific">Sesamum alatum</name>
    <dbReference type="NCBI Taxonomy" id="300844"/>
    <lineage>
        <taxon>Eukaryota</taxon>
        <taxon>Viridiplantae</taxon>
        <taxon>Streptophyta</taxon>
        <taxon>Embryophyta</taxon>
        <taxon>Tracheophyta</taxon>
        <taxon>Spermatophyta</taxon>
        <taxon>Magnoliopsida</taxon>
        <taxon>eudicotyledons</taxon>
        <taxon>Gunneridae</taxon>
        <taxon>Pentapetalae</taxon>
        <taxon>asterids</taxon>
        <taxon>lamiids</taxon>
        <taxon>Lamiales</taxon>
        <taxon>Pedaliaceae</taxon>
        <taxon>Sesamum</taxon>
    </lineage>
</organism>
<protein>
    <submittedName>
        <fullName evidence="2">Uncharacterized protein</fullName>
    </submittedName>
</protein>
<dbReference type="EMBL" id="JACGWO010000014">
    <property type="protein sequence ID" value="KAK4412352.1"/>
    <property type="molecule type" value="Genomic_DNA"/>
</dbReference>
<evidence type="ECO:0000313" key="3">
    <source>
        <dbReference type="Proteomes" id="UP001293254"/>
    </source>
</evidence>